<dbReference type="InterPro" id="IPR007742">
    <property type="entry name" value="NosD_dom"/>
</dbReference>
<gene>
    <name evidence="3" type="ORF">BAU18_000584</name>
</gene>
<evidence type="ECO:0000259" key="2">
    <source>
        <dbReference type="Pfam" id="PF10651"/>
    </source>
</evidence>
<protein>
    <recommendedName>
        <fullName evidence="5">Right handed beta helix domain-containing protein</fullName>
    </recommendedName>
</protein>
<reference evidence="3 4" key="2">
    <citation type="submission" date="2024-02" db="EMBL/GenBank/DDBJ databases">
        <title>The Genome Sequence of Enterococcus diestrammenae JM9A.</title>
        <authorList>
            <person name="Earl A."/>
            <person name="Manson A."/>
            <person name="Gilmore M."/>
            <person name="Sanders J."/>
            <person name="Shea T."/>
            <person name="Howe W."/>
            <person name="Livny J."/>
            <person name="Cuomo C."/>
            <person name="Neafsey D."/>
            <person name="Birren B."/>
        </authorList>
    </citation>
    <scope>NUCLEOTIDE SEQUENCE [LARGE SCALE GENOMIC DNA]</scope>
    <source>
        <strain evidence="3 4">JM9A</strain>
    </source>
</reference>
<dbReference type="SUPFAM" id="SSF51126">
    <property type="entry name" value="Pectin lyase-like"/>
    <property type="match status" value="2"/>
</dbReference>
<dbReference type="Gene3D" id="6.10.250.1350">
    <property type="match status" value="1"/>
</dbReference>
<dbReference type="InterPro" id="IPR011050">
    <property type="entry name" value="Pectin_lyase_fold/virulence"/>
</dbReference>
<dbReference type="Gene3D" id="2.60.40.3350">
    <property type="match status" value="1"/>
</dbReference>
<proteinExistence type="predicted"/>
<name>A0ABV0EYZ9_9ENTE</name>
<dbReference type="InterPro" id="IPR018913">
    <property type="entry name" value="BppU_N"/>
</dbReference>
<evidence type="ECO:0000313" key="3">
    <source>
        <dbReference type="EMBL" id="MEO1781006.1"/>
    </source>
</evidence>
<dbReference type="EMBL" id="MAEI02000001">
    <property type="protein sequence ID" value="MEO1781006.1"/>
    <property type="molecule type" value="Genomic_DNA"/>
</dbReference>
<sequence length="714" mass="79485">MAIRHDITLSTTEPNNDIGLLKIRQADEQTQTLVVQLTATSQPKSYEGLQAFFCAKLGQSIGLGIIEQKLEQSEMTNPKTGQLEYTFRPEDWQQIGRQVGYFSFRKMKDDGHEYVEQFTTRDFYFNVTKNVFSEGLTEVKKDGSTYVWTIEDLIRLFNEYIASGKTDWKEFVEQNKEILESVDPGGKILLELINSRTSYSGELFPELNARLTADFTNMQDSLLRGTLDVELLRAENETDSQLINKAIAYVHQNFANGKILLTKSVYEIDDKIILKSNVHIDGRGNELIQSENAELKEIFGKDEEKLENVDISNMKIDINKSNQSSYISGEEHNTGRSFLLNNVDNLAFRNLVFKDMFGSAIYVTDSSNIKFYDVTINDTTGMFVPAINLIRIKSASVDNCNFFGVREFGVSSSNFGVQAKDSVSDISITNSYFEHFQAIIDGSKTGGTTLLGSNARITNCVFIEPLADITIRYCRGGSMIGNITRGSGDYGLSVGDAENIIVNGNYVEGSNTVGIGIRKSKYCTVSNNILKNPCSNFKPDYPLIEAQRTGIYVVGSSIGTIVNGNSILDTNTSPAKMFHGIRVEDYAASVKGEDSSAAVISNNIINGSKSEIDIYADGTNNKLFLNSRADGKDTGINLGLQPFYTPKKGDLRTNTLTDKPYFYDGTKWSSLSRIVERPTSATSAGKAGDIAMDSTYFYWCPVDNTWYRVQKTAW</sequence>
<feature type="domain" description="Periplasmic copper-binding protein NosD beta helix" evidence="1">
    <location>
        <begin position="452"/>
        <end position="627"/>
    </location>
</feature>
<comment type="caution">
    <text evidence="3">The sequence shown here is derived from an EMBL/GenBank/DDBJ whole genome shotgun (WGS) entry which is preliminary data.</text>
</comment>
<dbReference type="InterPro" id="IPR012334">
    <property type="entry name" value="Pectin_lyas_fold"/>
</dbReference>
<accession>A0ABV0EYZ9</accession>
<dbReference type="InterPro" id="IPR006626">
    <property type="entry name" value="PbH1"/>
</dbReference>
<dbReference type="RefSeq" id="WP_161870629.1">
    <property type="nucleotide sequence ID" value="NZ_MAEI02000001.1"/>
</dbReference>
<organism evidence="3 4">
    <name type="scientific">Enterococcus diestrammenae</name>
    <dbReference type="NCBI Taxonomy" id="1155073"/>
    <lineage>
        <taxon>Bacteria</taxon>
        <taxon>Bacillati</taxon>
        <taxon>Bacillota</taxon>
        <taxon>Bacilli</taxon>
        <taxon>Lactobacillales</taxon>
        <taxon>Enterococcaceae</taxon>
        <taxon>Enterococcus</taxon>
    </lineage>
</organism>
<dbReference type="Pfam" id="PF05048">
    <property type="entry name" value="NosD"/>
    <property type="match status" value="1"/>
</dbReference>
<reference evidence="4" key="1">
    <citation type="submission" date="2016-06" db="EMBL/GenBank/DDBJ databases">
        <title>Four novel species of enterococci isolated from chicken manure.</title>
        <authorList>
            <person name="Van Tyne D."/>
        </authorList>
    </citation>
    <scope>NUCLEOTIDE SEQUENCE [LARGE SCALE GENOMIC DNA]</scope>
    <source>
        <strain evidence="4">JM9A</strain>
    </source>
</reference>
<feature type="domain" description="BppU N-terminal" evidence="2">
    <location>
        <begin position="4"/>
        <end position="159"/>
    </location>
</feature>
<dbReference type="Gene3D" id="2.160.20.10">
    <property type="entry name" value="Single-stranded right-handed beta-helix, Pectin lyase-like"/>
    <property type="match status" value="1"/>
</dbReference>
<dbReference type="SMART" id="SM00710">
    <property type="entry name" value="PbH1"/>
    <property type="match status" value="8"/>
</dbReference>
<evidence type="ECO:0000259" key="1">
    <source>
        <dbReference type="Pfam" id="PF05048"/>
    </source>
</evidence>
<keyword evidence="4" id="KW-1185">Reference proteome</keyword>
<evidence type="ECO:0008006" key="5">
    <source>
        <dbReference type="Google" id="ProtNLM"/>
    </source>
</evidence>
<dbReference type="Pfam" id="PF10651">
    <property type="entry name" value="BppU_N"/>
    <property type="match status" value="1"/>
</dbReference>
<evidence type="ECO:0000313" key="4">
    <source>
        <dbReference type="Proteomes" id="UP001429357"/>
    </source>
</evidence>
<dbReference type="Proteomes" id="UP001429357">
    <property type="component" value="Unassembled WGS sequence"/>
</dbReference>